<evidence type="ECO:0000256" key="8">
    <source>
        <dbReference type="SAM" id="Phobius"/>
    </source>
</evidence>
<evidence type="ECO:0000256" key="5">
    <source>
        <dbReference type="ARBA" id="ARBA00022777"/>
    </source>
</evidence>
<evidence type="ECO:0000256" key="6">
    <source>
        <dbReference type="PROSITE-ProRule" id="PRU00169"/>
    </source>
</evidence>
<dbReference type="InterPro" id="IPR001789">
    <property type="entry name" value="Sig_transdc_resp-reg_receiver"/>
</dbReference>
<dbReference type="CDD" id="cd17546">
    <property type="entry name" value="REC_hyHK_CKI1_RcsC-like"/>
    <property type="match status" value="1"/>
</dbReference>
<dbReference type="SUPFAM" id="SSF55874">
    <property type="entry name" value="ATPase domain of HSP90 chaperone/DNA topoisomerase II/histidine kinase"/>
    <property type="match status" value="1"/>
</dbReference>
<feature type="compositionally biased region" description="Polar residues" evidence="7">
    <location>
        <begin position="772"/>
        <end position="787"/>
    </location>
</feature>
<evidence type="ECO:0000256" key="2">
    <source>
        <dbReference type="ARBA" id="ARBA00012438"/>
    </source>
</evidence>
<evidence type="ECO:0000256" key="7">
    <source>
        <dbReference type="SAM" id="MobiDB-lite"/>
    </source>
</evidence>
<dbReference type="GO" id="GO:0000155">
    <property type="term" value="F:phosphorelay sensor kinase activity"/>
    <property type="evidence" value="ECO:0007669"/>
    <property type="project" value="InterPro"/>
</dbReference>
<dbReference type="SUPFAM" id="SSF47384">
    <property type="entry name" value="Homodimeric domain of signal transducing histidine kinase"/>
    <property type="match status" value="1"/>
</dbReference>
<dbReference type="Proteomes" id="UP000772434">
    <property type="component" value="Unassembled WGS sequence"/>
</dbReference>
<feature type="domain" description="Histidine kinase" evidence="9">
    <location>
        <begin position="404"/>
        <end position="691"/>
    </location>
</feature>
<evidence type="ECO:0000259" key="10">
    <source>
        <dbReference type="PROSITE" id="PS50110"/>
    </source>
</evidence>
<keyword evidence="8" id="KW-1133">Transmembrane helix</keyword>
<gene>
    <name evidence="11" type="ORF">BDP27DRAFT_1318987</name>
</gene>
<feature type="region of interest" description="Disordered" evidence="7">
    <location>
        <begin position="128"/>
        <end position="149"/>
    </location>
</feature>
<feature type="compositionally biased region" description="Low complexity" evidence="7">
    <location>
        <begin position="802"/>
        <end position="811"/>
    </location>
</feature>
<organism evidence="11 12">
    <name type="scientific">Rhodocollybia butyracea</name>
    <dbReference type="NCBI Taxonomy" id="206335"/>
    <lineage>
        <taxon>Eukaryota</taxon>
        <taxon>Fungi</taxon>
        <taxon>Dikarya</taxon>
        <taxon>Basidiomycota</taxon>
        <taxon>Agaricomycotina</taxon>
        <taxon>Agaricomycetes</taxon>
        <taxon>Agaricomycetidae</taxon>
        <taxon>Agaricales</taxon>
        <taxon>Marasmiineae</taxon>
        <taxon>Omphalotaceae</taxon>
        <taxon>Rhodocollybia</taxon>
    </lineage>
</organism>
<dbReference type="PANTHER" id="PTHR43047:SF66">
    <property type="entry name" value="HISKA"/>
    <property type="match status" value="1"/>
</dbReference>
<dbReference type="Gene3D" id="3.40.50.2300">
    <property type="match status" value="1"/>
</dbReference>
<dbReference type="InterPro" id="IPR005467">
    <property type="entry name" value="His_kinase_dom"/>
</dbReference>
<dbReference type="PROSITE" id="PS50110">
    <property type="entry name" value="RESPONSE_REGULATORY"/>
    <property type="match status" value="1"/>
</dbReference>
<dbReference type="OrthoDB" id="60033at2759"/>
<dbReference type="PANTHER" id="PTHR43047">
    <property type="entry name" value="TWO-COMPONENT HISTIDINE PROTEIN KINASE"/>
    <property type="match status" value="1"/>
</dbReference>
<dbReference type="InterPro" id="IPR003594">
    <property type="entry name" value="HATPase_dom"/>
</dbReference>
<keyword evidence="5" id="KW-0418">Kinase</keyword>
<dbReference type="EC" id="2.7.13.3" evidence="2"/>
<dbReference type="Gene3D" id="3.30.565.10">
    <property type="entry name" value="Histidine kinase-like ATPase, C-terminal domain"/>
    <property type="match status" value="1"/>
</dbReference>
<dbReference type="PRINTS" id="PR00344">
    <property type="entry name" value="BCTRLSENSOR"/>
</dbReference>
<dbReference type="SUPFAM" id="SSF52172">
    <property type="entry name" value="CheY-like"/>
    <property type="match status" value="1"/>
</dbReference>
<dbReference type="GO" id="GO:0005886">
    <property type="term" value="C:plasma membrane"/>
    <property type="evidence" value="ECO:0007669"/>
    <property type="project" value="TreeGrafter"/>
</dbReference>
<comment type="caution">
    <text evidence="11">The sequence shown here is derived from an EMBL/GenBank/DDBJ whole genome shotgun (WGS) entry which is preliminary data.</text>
</comment>
<dbReference type="PROSITE" id="PS50109">
    <property type="entry name" value="HIS_KIN"/>
    <property type="match status" value="1"/>
</dbReference>
<dbReference type="EMBL" id="JADNRY010000019">
    <property type="protein sequence ID" value="KAF9073166.1"/>
    <property type="molecule type" value="Genomic_DNA"/>
</dbReference>
<feature type="transmembrane region" description="Helical" evidence="8">
    <location>
        <begin position="320"/>
        <end position="336"/>
    </location>
</feature>
<protein>
    <recommendedName>
        <fullName evidence="2">histidine kinase</fullName>
        <ecNumber evidence="2">2.7.13.3</ecNumber>
    </recommendedName>
</protein>
<keyword evidence="8" id="KW-0472">Membrane</keyword>
<dbReference type="InterPro" id="IPR036890">
    <property type="entry name" value="HATPase_C_sf"/>
</dbReference>
<feature type="transmembrane region" description="Helical" evidence="8">
    <location>
        <begin position="199"/>
        <end position="222"/>
    </location>
</feature>
<dbReference type="InterPro" id="IPR003661">
    <property type="entry name" value="HisK_dim/P_dom"/>
</dbReference>
<keyword evidence="3 6" id="KW-0597">Phosphoprotein</keyword>
<evidence type="ECO:0000259" key="9">
    <source>
        <dbReference type="PROSITE" id="PS50109"/>
    </source>
</evidence>
<dbReference type="Pfam" id="PF02518">
    <property type="entry name" value="HATPase_c"/>
    <property type="match status" value="1"/>
</dbReference>
<keyword evidence="8" id="KW-0812">Transmembrane</keyword>
<dbReference type="InterPro" id="IPR004358">
    <property type="entry name" value="Sig_transdc_His_kin-like_C"/>
</dbReference>
<keyword evidence="12" id="KW-1185">Reference proteome</keyword>
<evidence type="ECO:0000256" key="4">
    <source>
        <dbReference type="ARBA" id="ARBA00022679"/>
    </source>
</evidence>
<sequence>MSLWTYSASSKWAEDVAMASKTNDEPNSTSINLPLPVTQRSQFATSGSTFTKRLSKSGWFNKVKKTMAAPSPSTVVRRSLEGIHQEMNRNRYATAEEVQDPTVRVERMSGDELVDEIIVDRTWSGTSTKTSIRSKAPSETDDELSNDGSHVVPELSNQPAVTAVHSVITLWLQFFSPSFEDPHKEEHYQKEHWAHGKRLALWASIYWIGNWILGAALIPSPAVLADKIYYFGIGPCTSVPLVLLCALNIPRDYSKSWQCFLSISTWQWSYYQVLFGYFCGFSNHNYFFTCGTKDFSSTFYYTTALQTVALFGLNLKRFPALLGATAFLILSGVFIIPDKQNWMRNTVNFAMFQVFLLYMHYQREMSARHLFELRIELKDQFERTQKAQLNERKAADSKYRLTSYVFHEVRVPLNTALLAVQNMSASGTIAKSMDLEFTALEGSLSMMSKVLNDVLDFNRMDSGKFESLSRPYAFHQVMRSMLLPLRLATDARNLELVTDLDMSIDEIARRAAYEALGEDSAAIARHLKEEPSGNNHYGIVVGDETRLRQIVTNLASNACKFTPSGGKLTIRTRLIHPIVPSGERKKEQVINSGNILNLQNVEQLNEQTPDRIVVRIEVADTGSGIRSQDMAQSKLFSAFNQTEQGRQQGGKGTGLGLALVRLIVKLSGGRLGIRSRVGEGSTFWVELPLGIGVKAMLAAEELFSSAPNFSSNTLSKLAKRDSAQSKQTIIDVVDAAAQCADRASPMRSNNALIRLMDQGGSFELNLANHGSHTAVPTRTLGDRSTGTDIPMVCLPREESRRSCSSRCTSMSEENDRSPDASTSPDQAVDTASSSGMSSKRRSGRPTYVPMPSPRTFPADSNVAASALPSYFSSTHLPPSPLGSRAFPPSSPSIPLVALNVLVVDDDALTRTLMKRMLERMGCDVTTAENGDLALRMILSQESDNESISQSYFNSEEQHSERKFNIVFMDNQMPVLSGLKAVAKLRDLGRQDFVVGVTGNALLSDQKEYLDAGVDHVLTKPVLERSLRSMLQLADERRKCHEQ</sequence>
<dbReference type="InterPro" id="IPR011006">
    <property type="entry name" value="CheY-like_superfamily"/>
</dbReference>
<dbReference type="CDD" id="cd00082">
    <property type="entry name" value="HisKA"/>
    <property type="match status" value="1"/>
</dbReference>
<reference evidence="11" key="1">
    <citation type="submission" date="2020-11" db="EMBL/GenBank/DDBJ databases">
        <authorList>
            <consortium name="DOE Joint Genome Institute"/>
            <person name="Ahrendt S."/>
            <person name="Riley R."/>
            <person name="Andreopoulos W."/>
            <person name="Labutti K."/>
            <person name="Pangilinan J."/>
            <person name="Ruiz-Duenas F.J."/>
            <person name="Barrasa J.M."/>
            <person name="Sanchez-Garcia M."/>
            <person name="Camarero S."/>
            <person name="Miyauchi S."/>
            <person name="Serrano A."/>
            <person name="Linde D."/>
            <person name="Babiker R."/>
            <person name="Drula E."/>
            <person name="Ayuso-Fernandez I."/>
            <person name="Pacheco R."/>
            <person name="Padilla G."/>
            <person name="Ferreira P."/>
            <person name="Barriuso J."/>
            <person name="Kellner H."/>
            <person name="Castanera R."/>
            <person name="Alfaro M."/>
            <person name="Ramirez L."/>
            <person name="Pisabarro A.G."/>
            <person name="Kuo A."/>
            <person name="Tritt A."/>
            <person name="Lipzen A."/>
            <person name="He G."/>
            <person name="Yan M."/>
            <person name="Ng V."/>
            <person name="Cullen D."/>
            <person name="Martin F."/>
            <person name="Rosso M.-N."/>
            <person name="Henrissat B."/>
            <person name="Hibbett D."/>
            <person name="Martinez A.T."/>
            <person name="Grigoriev I.V."/>
        </authorList>
    </citation>
    <scope>NUCLEOTIDE SEQUENCE</scope>
    <source>
        <strain evidence="11">AH 40177</strain>
    </source>
</reference>
<feature type="modified residue" description="4-aspartylphosphate" evidence="6">
    <location>
        <position position="969"/>
    </location>
</feature>
<comment type="catalytic activity">
    <reaction evidence="1">
        <text>ATP + protein L-histidine = ADP + protein N-phospho-L-histidine.</text>
        <dbReference type="EC" id="2.7.13.3"/>
    </reaction>
</comment>
<feature type="transmembrane region" description="Helical" evidence="8">
    <location>
        <begin position="228"/>
        <end position="247"/>
    </location>
</feature>
<name>A0A9P5Q163_9AGAR</name>
<dbReference type="Pfam" id="PF00072">
    <property type="entry name" value="Response_reg"/>
    <property type="match status" value="1"/>
</dbReference>
<feature type="region of interest" description="Disordered" evidence="7">
    <location>
        <begin position="772"/>
        <end position="855"/>
    </location>
</feature>
<dbReference type="SMART" id="SM00387">
    <property type="entry name" value="HATPase_c"/>
    <property type="match status" value="1"/>
</dbReference>
<dbReference type="AlphaFoldDB" id="A0A9P5Q163"/>
<dbReference type="SMART" id="SM00448">
    <property type="entry name" value="REC"/>
    <property type="match status" value="1"/>
</dbReference>
<dbReference type="Gene3D" id="1.10.287.130">
    <property type="match status" value="1"/>
</dbReference>
<dbReference type="SMART" id="SM00388">
    <property type="entry name" value="HisKA"/>
    <property type="match status" value="1"/>
</dbReference>
<evidence type="ECO:0000256" key="3">
    <source>
        <dbReference type="ARBA" id="ARBA00022553"/>
    </source>
</evidence>
<keyword evidence="4" id="KW-0808">Transferase</keyword>
<proteinExistence type="predicted"/>
<evidence type="ECO:0000313" key="12">
    <source>
        <dbReference type="Proteomes" id="UP000772434"/>
    </source>
</evidence>
<evidence type="ECO:0000313" key="11">
    <source>
        <dbReference type="EMBL" id="KAF9073166.1"/>
    </source>
</evidence>
<evidence type="ECO:0000256" key="1">
    <source>
        <dbReference type="ARBA" id="ARBA00000085"/>
    </source>
</evidence>
<dbReference type="InterPro" id="IPR036097">
    <property type="entry name" value="HisK_dim/P_sf"/>
</dbReference>
<dbReference type="GO" id="GO:0009927">
    <property type="term" value="F:histidine phosphotransfer kinase activity"/>
    <property type="evidence" value="ECO:0007669"/>
    <property type="project" value="TreeGrafter"/>
</dbReference>
<feature type="compositionally biased region" description="Polar residues" evidence="7">
    <location>
        <begin position="819"/>
        <end position="831"/>
    </location>
</feature>
<accession>A0A9P5Q163</accession>
<feature type="transmembrane region" description="Helical" evidence="8">
    <location>
        <begin position="342"/>
        <end position="361"/>
    </location>
</feature>
<feature type="domain" description="Response regulatory" evidence="10">
    <location>
        <begin position="899"/>
        <end position="1034"/>
    </location>
</feature>